<sequence>MSMRTVSTTALCNMSDHGGHTLRYKSADPQNNPDISAWEKLHTRRH</sequence>
<evidence type="ECO:0000313" key="3">
    <source>
        <dbReference type="Proteomes" id="UP000199468"/>
    </source>
</evidence>
<dbReference type="EMBL" id="FNBZ01000007">
    <property type="protein sequence ID" value="SDH21475.1"/>
    <property type="molecule type" value="Genomic_DNA"/>
</dbReference>
<feature type="region of interest" description="Disordered" evidence="1">
    <location>
        <begin position="1"/>
        <end position="46"/>
    </location>
</feature>
<accession>A0ABY0P444</accession>
<gene>
    <name evidence="2" type="ORF">SAMN05421844_107179</name>
</gene>
<comment type="caution">
    <text evidence="2">The sequence shown here is derived from an EMBL/GenBank/DDBJ whole genome shotgun (WGS) entry which is preliminary data.</text>
</comment>
<proteinExistence type="predicted"/>
<name>A0ABY0P444_9HYPH</name>
<feature type="compositionally biased region" description="Polar residues" evidence="1">
    <location>
        <begin position="1"/>
        <end position="12"/>
    </location>
</feature>
<dbReference type="Proteomes" id="UP000199468">
    <property type="component" value="Unassembled WGS sequence"/>
</dbReference>
<feature type="compositionally biased region" description="Basic and acidic residues" evidence="1">
    <location>
        <begin position="37"/>
        <end position="46"/>
    </location>
</feature>
<protein>
    <submittedName>
        <fullName evidence="2">Uncharacterized protein</fullName>
    </submittedName>
</protein>
<keyword evidence="3" id="KW-1185">Reference proteome</keyword>
<organism evidence="2 3">
    <name type="scientific">Bosea robiniae</name>
    <dbReference type="NCBI Taxonomy" id="1036780"/>
    <lineage>
        <taxon>Bacteria</taxon>
        <taxon>Pseudomonadati</taxon>
        <taxon>Pseudomonadota</taxon>
        <taxon>Alphaproteobacteria</taxon>
        <taxon>Hyphomicrobiales</taxon>
        <taxon>Boseaceae</taxon>
        <taxon>Bosea</taxon>
    </lineage>
</organism>
<evidence type="ECO:0000313" key="2">
    <source>
        <dbReference type="EMBL" id="SDH21475.1"/>
    </source>
</evidence>
<evidence type="ECO:0000256" key="1">
    <source>
        <dbReference type="SAM" id="MobiDB-lite"/>
    </source>
</evidence>
<reference evidence="2 3" key="1">
    <citation type="submission" date="2016-10" db="EMBL/GenBank/DDBJ databases">
        <authorList>
            <person name="Varghese N."/>
            <person name="Submissions S."/>
        </authorList>
    </citation>
    <scope>NUCLEOTIDE SEQUENCE [LARGE SCALE GENOMIC DNA]</scope>
    <source>
        <strain evidence="2 3">DSM 26672</strain>
    </source>
</reference>